<reference evidence="2 3" key="1">
    <citation type="journal article" date="2019" name="Commun. Biol.">
        <title>The bagworm genome reveals a unique fibroin gene that provides high tensile strength.</title>
        <authorList>
            <person name="Kono N."/>
            <person name="Nakamura H."/>
            <person name="Ohtoshi R."/>
            <person name="Tomita M."/>
            <person name="Numata K."/>
            <person name="Arakawa K."/>
        </authorList>
    </citation>
    <scope>NUCLEOTIDE SEQUENCE [LARGE SCALE GENOMIC DNA]</scope>
</reference>
<dbReference type="PANTHER" id="PTHR47027:SF20">
    <property type="entry name" value="REVERSE TRANSCRIPTASE-LIKE PROTEIN WITH RNA-DIRECTED DNA POLYMERASE DOMAIN"/>
    <property type="match status" value="1"/>
</dbReference>
<evidence type="ECO:0000313" key="2">
    <source>
        <dbReference type="EMBL" id="GBP84161.1"/>
    </source>
</evidence>
<dbReference type="Proteomes" id="UP000299102">
    <property type="component" value="Unassembled WGS sequence"/>
</dbReference>
<dbReference type="PANTHER" id="PTHR47027">
    <property type="entry name" value="REVERSE TRANSCRIPTASE DOMAIN-CONTAINING PROTEIN"/>
    <property type="match status" value="1"/>
</dbReference>
<name>A0A4C1Z5Q7_EUMVA</name>
<organism evidence="2 3">
    <name type="scientific">Eumeta variegata</name>
    <name type="common">Bagworm moth</name>
    <name type="synonym">Eumeta japonica</name>
    <dbReference type="NCBI Taxonomy" id="151549"/>
    <lineage>
        <taxon>Eukaryota</taxon>
        <taxon>Metazoa</taxon>
        <taxon>Ecdysozoa</taxon>
        <taxon>Arthropoda</taxon>
        <taxon>Hexapoda</taxon>
        <taxon>Insecta</taxon>
        <taxon>Pterygota</taxon>
        <taxon>Neoptera</taxon>
        <taxon>Endopterygota</taxon>
        <taxon>Lepidoptera</taxon>
        <taxon>Glossata</taxon>
        <taxon>Ditrysia</taxon>
        <taxon>Tineoidea</taxon>
        <taxon>Psychidae</taxon>
        <taxon>Oiketicinae</taxon>
        <taxon>Eumeta</taxon>
    </lineage>
</organism>
<comment type="caution">
    <text evidence="2">The sequence shown here is derived from an EMBL/GenBank/DDBJ whole genome shotgun (WGS) entry which is preliminary data.</text>
</comment>
<dbReference type="OrthoDB" id="407509at2759"/>
<dbReference type="Pfam" id="PF00078">
    <property type="entry name" value="RVT_1"/>
    <property type="match status" value="1"/>
</dbReference>
<protein>
    <recommendedName>
        <fullName evidence="1">Reverse transcriptase domain-containing protein</fullName>
    </recommendedName>
</protein>
<feature type="domain" description="Reverse transcriptase" evidence="1">
    <location>
        <begin position="7"/>
        <end position="111"/>
    </location>
</feature>
<dbReference type="EMBL" id="BGZK01001662">
    <property type="protein sequence ID" value="GBP84161.1"/>
    <property type="molecule type" value="Genomic_DNA"/>
</dbReference>
<evidence type="ECO:0000259" key="1">
    <source>
        <dbReference type="Pfam" id="PF00078"/>
    </source>
</evidence>
<evidence type="ECO:0000313" key="3">
    <source>
        <dbReference type="Proteomes" id="UP000299102"/>
    </source>
</evidence>
<sequence>MKRLEESQPKEQAGFRADYSTIDYIHVVKQIIEKQNEYGQLYYMAFVDYNKAFDSLSHSHIWKTLEKQGVERKYIRIIKEIYRRTIATIQLVQQGEEFGIEKGVRQGQIISINDQYSKEIDKRISNTWKRYWSLKKQPETYSLPAQYGTKHGKHTIIGSVDNFRNKEKDKVRQERYAEIAYHVEIYSLCLPFWEIGLRKQYNPRVIMPKFYFDTRIRSGYVQIRTVTSSGKPKLQAGWRVESMVETGRESYLSTFAVQLIQNTTSTVPPRSSKREFTTHETGIERTRVRTARSREEIPSEILFMMDGRFRGVGARRELLGAVALREKAAGSAIEPIDAYRIRLALRFYINIPLRR</sequence>
<gene>
    <name evidence="2" type="ORF">EVAR_36678_1</name>
</gene>
<dbReference type="AlphaFoldDB" id="A0A4C1Z5Q7"/>
<proteinExistence type="predicted"/>
<dbReference type="InterPro" id="IPR000477">
    <property type="entry name" value="RT_dom"/>
</dbReference>
<keyword evidence="3" id="KW-1185">Reference proteome</keyword>
<accession>A0A4C1Z5Q7</accession>
<dbReference type="STRING" id="151549.A0A4C1Z5Q7"/>